<dbReference type="EMBL" id="PVNL01000015">
    <property type="protein sequence ID" value="PRQ09592.1"/>
    <property type="molecule type" value="Genomic_DNA"/>
</dbReference>
<proteinExistence type="predicted"/>
<feature type="region of interest" description="Disordered" evidence="1">
    <location>
        <begin position="21"/>
        <end position="59"/>
    </location>
</feature>
<gene>
    <name evidence="2" type="ORF">ENSA7_06500</name>
</gene>
<organism evidence="2 3">
    <name type="scientific">Enhygromyxa salina</name>
    <dbReference type="NCBI Taxonomy" id="215803"/>
    <lineage>
        <taxon>Bacteria</taxon>
        <taxon>Pseudomonadati</taxon>
        <taxon>Myxococcota</taxon>
        <taxon>Polyangia</taxon>
        <taxon>Nannocystales</taxon>
        <taxon>Nannocystaceae</taxon>
        <taxon>Enhygromyxa</taxon>
    </lineage>
</organism>
<sequence>MLLRLPDPASRALIAAGIRCPEPATTPDGLGGADIPGSAGSPRALPPPDPDSCAGPADRPEAERAIAVQFVGAFEGWSLITVACDHRPFWLLTELANVLGVEQPARLLAALAERWHESCPEHAMVSLDAGDRRDLLDKLDRAHVVLASASLRKPITLLGPVAVDELCACFDSAVARRLRAHLRDQIVPEFHAWDRATRALEQPILSVDAATIAANRLEFERRCFEAAVLERLLDGLEQSSFVDAELLAAHRVVASELALGGMLEDYQEVLAHGWSTPTQIAERWCGMTPMRVGTLIANLGLKGSRAHSRAFLNKARGHDRTVISHVYSPAAVGLIERELHGRGHHRCAQIDEPGALGELDQGSVT</sequence>
<evidence type="ECO:0000313" key="3">
    <source>
        <dbReference type="Proteomes" id="UP000238823"/>
    </source>
</evidence>
<evidence type="ECO:0000256" key="1">
    <source>
        <dbReference type="SAM" id="MobiDB-lite"/>
    </source>
</evidence>
<name>A0A2S9YX12_9BACT</name>
<evidence type="ECO:0000313" key="2">
    <source>
        <dbReference type="EMBL" id="PRQ09592.1"/>
    </source>
</evidence>
<dbReference type="Proteomes" id="UP000238823">
    <property type="component" value="Unassembled WGS sequence"/>
</dbReference>
<accession>A0A2S9YX12</accession>
<reference evidence="2 3" key="1">
    <citation type="submission" date="2018-03" db="EMBL/GenBank/DDBJ databases">
        <title>Draft Genome Sequences of the Obligatory Marine Myxobacteria Enhygromyxa salina SWB007.</title>
        <authorList>
            <person name="Poehlein A."/>
            <person name="Moghaddam J.A."/>
            <person name="Harms H."/>
            <person name="Alanjari M."/>
            <person name="Koenig G.M."/>
            <person name="Daniel R."/>
            <person name="Schaeberle T.F."/>
        </authorList>
    </citation>
    <scope>NUCLEOTIDE SEQUENCE [LARGE SCALE GENOMIC DNA]</scope>
    <source>
        <strain evidence="2 3">SWB007</strain>
    </source>
</reference>
<protein>
    <submittedName>
        <fullName evidence="2">Uncharacterized protein</fullName>
    </submittedName>
</protein>
<dbReference type="AlphaFoldDB" id="A0A2S9YX12"/>
<comment type="caution">
    <text evidence="2">The sequence shown here is derived from an EMBL/GenBank/DDBJ whole genome shotgun (WGS) entry which is preliminary data.</text>
</comment>